<dbReference type="CDD" id="cd00130">
    <property type="entry name" value="PAS"/>
    <property type="match status" value="2"/>
</dbReference>
<dbReference type="eggNOG" id="COG4251">
    <property type="taxonomic scope" value="Bacteria"/>
</dbReference>
<evidence type="ECO:0000256" key="1">
    <source>
        <dbReference type="ARBA" id="ARBA00000085"/>
    </source>
</evidence>
<dbReference type="Pfam" id="PF11845">
    <property type="entry name" value="Tll0287-like"/>
    <property type="match status" value="1"/>
</dbReference>
<dbReference type="RefSeq" id="WP_008619500.1">
    <property type="nucleotide sequence ID" value="NZ_AONQ01000049.1"/>
</dbReference>
<dbReference type="PRINTS" id="PR00344">
    <property type="entry name" value="BCTRLSENSOR"/>
</dbReference>
<dbReference type="SMART" id="SM00387">
    <property type="entry name" value="HATPase_c"/>
    <property type="match status" value="1"/>
</dbReference>
<comment type="caution">
    <text evidence="11">The sequence shown here is derived from an EMBL/GenBank/DDBJ whole genome shotgun (WGS) entry which is preliminary data.</text>
</comment>
<dbReference type="Pfam" id="PF00512">
    <property type="entry name" value="HisKA"/>
    <property type="match status" value="1"/>
</dbReference>
<dbReference type="Gene3D" id="3.30.450.290">
    <property type="match status" value="1"/>
</dbReference>
<keyword evidence="7" id="KW-0812">Transmembrane</keyword>
<dbReference type="CDD" id="cd00082">
    <property type="entry name" value="HisKA"/>
    <property type="match status" value="1"/>
</dbReference>
<dbReference type="PROSITE" id="PS50109">
    <property type="entry name" value="HIS_KIN"/>
    <property type="match status" value="1"/>
</dbReference>
<dbReference type="eggNOG" id="COG2202">
    <property type="taxonomic scope" value="Bacteria"/>
</dbReference>
<dbReference type="Proteomes" id="UP000011744">
    <property type="component" value="Unassembled WGS sequence"/>
</dbReference>
<feature type="coiled-coil region" evidence="6">
    <location>
        <begin position="504"/>
        <end position="531"/>
    </location>
</feature>
<dbReference type="InterPro" id="IPR036097">
    <property type="entry name" value="HisK_dim/P_sf"/>
</dbReference>
<keyword evidence="7" id="KW-0472">Membrane</keyword>
<dbReference type="SMART" id="SM00388">
    <property type="entry name" value="HisKA"/>
    <property type="match status" value="1"/>
</dbReference>
<dbReference type="PROSITE" id="PS50112">
    <property type="entry name" value="PAS"/>
    <property type="match status" value="2"/>
</dbReference>
<dbReference type="InterPro" id="IPR005467">
    <property type="entry name" value="His_kinase_dom"/>
</dbReference>
<dbReference type="InterPro" id="IPR035965">
    <property type="entry name" value="PAS-like_dom_sf"/>
</dbReference>
<protein>
    <recommendedName>
        <fullName evidence="2">histidine kinase</fullName>
        <ecNumber evidence="2">2.7.13.3</ecNumber>
    </recommendedName>
</protein>
<sequence length="754" mass="84272">MSATQPGSDAIPALAEVKARVARYAALGLLAWSLLLGGSLAWNIAKQHEITLELATNTALANFNKDVAYRLWASGHGGVYVEPTEKTPPSPWMAHLPDRDLIADDGRRLTLMNPAYMLREMMQDHGELYGIKGRIVGIIYLNPNNKADPWEAEGIRQFAEGRKTELMEVSDIDGAPFLRLFKPFRMEPSCQKCHGHLGFQDGEVRGGIGVSVPLAPYLASEAGAVRTMSTTHGVLWVLGTLAIGAIARRSHSRLVANTRMTLALRDSEQHYRAIIETSSDGFWMTDRQGRLMEVNNAYAARSGYSREQLLSMIISDLDAVQTEESIRANIETVVKGEARRFETRHRARDGGEWDVEISTSYFPAGGGRLFVFLRDISERKQAERVLAESERRFREMAETIDQVFYIADMDYRRFHYVSPAFRRLWGRDPEELVADPSLWPAWIHPEDRDQVMNFVASRIGSGEYESDFRVVRPDGTVAWLHAKSFEVANPSSGSPYTLGFHTDITQAKAIEEALRDKNQALERSNADLEAYAYVASHDLREPLRNITSFSTLLARRLEGRLDGDEREFVKIITDAANRMDCLVRDLLEVSRVGRGTQAMHPVSLSDLAAGTRDSLRSQMEAASATIEIAAPLPQVMGSDDELYRVLLNLFGNALKYHGAQPVRITVDCRADGPEMWRITVADNGIGLELGRGYEERIFGLFQRLHQRDEYGGGTGIGLPVCRKIIERHGGRIWAESDGPGKGTRIVFTLPRLPD</sequence>
<dbReference type="SMART" id="SM00086">
    <property type="entry name" value="PAC"/>
    <property type="match status" value="2"/>
</dbReference>
<dbReference type="NCBIfam" id="TIGR00229">
    <property type="entry name" value="sensory_box"/>
    <property type="match status" value="2"/>
</dbReference>
<dbReference type="InterPro" id="IPR003594">
    <property type="entry name" value="HATPase_dom"/>
</dbReference>
<evidence type="ECO:0000256" key="2">
    <source>
        <dbReference type="ARBA" id="ARBA00012438"/>
    </source>
</evidence>
<organism evidence="11 12">
    <name type="scientific">Paramagnetospirillum caucaseum</name>
    <dbReference type="NCBI Taxonomy" id="1244869"/>
    <lineage>
        <taxon>Bacteria</taxon>
        <taxon>Pseudomonadati</taxon>
        <taxon>Pseudomonadota</taxon>
        <taxon>Alphaproteobacteria</taxon>
        <taxon>Rhodospirillales</taxon>
        <taxon>Magnetospirillaceae</taxon>
        <taxon>Paramagnetospirillum</taxon>
    </lineage>
</organism>
<gene>
    <name evidence="11" type="ORF">H261_16151</name>
</gene>
<accession>M2Y729</accession>
<comment type="catalytic activity">
    <reaction evidence="1">
        <text>ATP + protein L-histidine = ADP + protein N-phospho-L-histidine.</text>
        <dbReference type="EC" id="2.7.13.3"/>
    </reaction>
</comment>
<evidence type="ECO:0000256" key="3">
    <source>
        <dbReference type="ARBA" id="ARBA00022553"/>
    </source>
</evidence>
<keyword evidence="4" id="KW-0808">Transferase</keyword>
<reference evidence="11 12" key="1">
    <citation type="journal article" date="2014" name="Genome Announc.">
        <title>Draft Genome Sequence of Magnetospirillum sp. Strain SO-1, a Freshwater Magnetotactic Bacterium Isolated from the Ol'khovka River, Russia.</title>
        <authorList>
            <person name="Grouzdev D.S."/>
            <person name="Dziuba M.V."/>
            <person name="Sukhacheva M.S."/>
            <person name="Mardanov A.V."/>
            <person name="Beletskiy A.V."/>
            <person name="Kuznetsov B.B."/>
            <person name="Skryabin K.G."/>
        </authorList>
    </citation>
    <scope>NUCLEOTIDE SEQUENCE [LARGE SCALE GENOMIC DNA]</scope>
    <source>
        <strain evidence="11 12">SO-1</strain>
    </source>
</reference>
<keyword evidence="7" id="KW-1133">Transmembrane helix</keyword>
<dbReference type="Gene3D" id="1.10.287.130">
    <property type="match status" value="1"/>
</dbReference>
<feature type="domain" description="PAS" evidence="9">
    <location>
        <begin position="389"/>
        <end position="462"/>
    </location>
</feature>
<dbReference type="PANTHER" id="PTHR43304:SF1">
    <property type="entry name" value="PAC DOMAIN-CONTAINING PROTEIN"/>
    <property type="match status" value="1"/>
</dbReference>
<dbReference type="STRING" id="1244869.H261_16151"/>
<evidence type="ECO:0000259" key="8">
    <source>
        <dbReference type="PROSITE" id="PS50109"/>
    </source>
</evidence>
<dbReference type="Pfam" id="PF02518">
    <property type="entry name" value="HATPase_c"/>
    <property type="match status" value="1"/>
</dbReference>
<evidence type="ECO:0000259" key="9">
    <source>
        <dbReference type="PROSITE" id="PS50112"/>
    </source>
</evidence>
<evidence type="ECO:0000256" key="5">
    <source>
        <dbReference type="ARBA" id="ARBA00022777"/>
    </source>
</evidence>
<dbReference type="Gene3D" id="3.30.450.20">
    <property type="entry name" value="PAS domain"/>
    <property type="match status" value="2"/>
</dbReference>
<dbReference type="InterPro" id="IPR013655">
    <property type="entry name" value="PAS_fold_3"/>
</dbReference>
<evidence type="ECO:0000259" key="10">
    <source>
        <dbReference type="PROSITE" id="PS50113"/>
    </source>
</evidence>
<keyword evidence="3" id="KW-0597">Phosphoprotein</keyword>
<proteinExistence type="predicted"/>
<feature type="transmembrane region" description="Helical" evidence="7">
    <location>
        <begin position="21"/>
        <end position="42"/>
    </location>
</feature>
<evidence type="ECO:0000256" key="7">
    <source>
        <dbReference type="SAM" id="Phobius"/>
    </source>
</evidence>
<dbReference type="InterPro" id="IPR004358">
    <property type="entry name" value="Sig_transdc_His_kin-like_C"/>
</dbReference>
<evidence type="ECO:0000313" key="12">
    <source>
        <dbReference type="Proteomes" id="UP000011744"/>
    </source>
</evidence>
<feature type="domain" description="Histidine kinase" evidence="8">
    <location>
        <begin position="534"/>
        <end position="753"/>
    </location>
</feature>
<dbReference type="EMBL" id="AONQ01000049">
    <property type="protein sequence ID" value="EME68866.1"/>
    <property type="molecule type" value="Genomic_DNA"/>
</dbReference>
<dbReference type="GO" id="GO:0006355">
    <property type="term" value="P:regulation of DNA-templated transcription"/>
    <property type="evidence" value="ECO:0007669"/>
    <property type="project" value="InterPro"/>
</dbReference>
<evidence type="ECO:0000256" key="6">
    <source>
        <dbReference type="SAM" id="Coils"/>
    </source>
</evidence>
<dbReference type="InterPro" id="IPR000014">
    <property type="entry name" value="PAS"/>
</dbReference>
<dbReference type="Pfam" id="PF00989">
    <property type="entry name" value="PAS"/>
    <property type="match status" value="1"/>
</dbReference>
<dbReference type="InterPro" id="IPR000700">
    <property type="entry name" value="PAS-assoc_C"/>
</dbReference>
<dbReference type="InterPro" id="IPR036890">
    <property type="entry name" value="HATPase_C_sf"/>
</dbReference>
<dbReference type="SUPFAM" id="SSF55874">
    <property type="entry name" value="ATPase domain of HSP90 chaperone/DNA topoisomerase II/histidine kinase"/>
    <property type="match status" value="1"/>
</dbReference>
<dbReference type="AlphaFoldDB" id="M2Y729"/>
<dbReference type="SUPFAM" id="SSF55785">
    <property type="entry name" value="PYP-like sensor domain (PAS domain)"/>
    <property type="match status" value="2"/>
</dbReference>
<evidence type="ECO:0000313" key="11">
    <source>
        <dbReference type="EMBL" id="EME68866.1"/>
    </source>
</evidence>
<dbReference type="InterPro" id="IPR021796">
    <property type="entry name" value="Tll0287-like_dom"/>
</dbReference>
<dbReference type="InterPro" id="IPR052162">
    <property type="entry name" value="Sensor_kinase/Photoreceptor"/>
</dbReference>
<dbReference type="EC" id="2.7.13.3" evidence="2"/>
<feature type="domain" description="PAC" evidence="10">
    <location>
        <begin position="464"/>
        <end position="516"/>
    </location>
</feature>
<dbReference type="SUPFAM" id="SSF47384">
    <property type="entry name" value="Homodimeric domain of signal transducing histidine kinase"/>
    <property type="match status" value="1"/>
</dbReference>
<feature type="domain" description="PAC" evidence="10">
    <location>
        <begin position="339"/>
        <end position="388"/>
    </location>
</feature>
<dbReference type="OrthoDB" id="7340865at2"/>
<keyword evidence="5 11" id="KW-0418">Kinase</keyword>
<dbReference type="Gene3D" id="3.30.565.10">
    <property type="entry name" value="Histidine kinase-like ATPase, C-terminal domain"/>
    <property type="match status" value="1"/>
</dbReference>
<dbReference type="InterPro" id="IPR001610">
    <property type="entry name" value="PAC"/>
</dbReference>
<dbReference type="PANTHER" id="PTHR43304">
    <property type="entry name" value="PHYTOCHROME-LIKE PROTEIN CPH1"/>
    <property type="match status" value="1"/>
</dbReference>
<name>M2Y729_9PROT</name>
<dbReference type="InterPro" id="IPR013767">
    <property type="entry name" value="PAS_fold"/>
</dbReference>
<dbReference type="InterPro" id="IPR003661">
    <property type="entry name" value="HisK_dim/P_dom"/>
</dbReference>
<dbReference type="GO" id="GO:0000155">
    <property type="term" value="F:phosphorelay sensor kinase activity"/>
    <property type="evidence" value="ECO:0007669"/>
    <property type="project" value="InterPro"/>
</dbReference>
<keyword evidence="6" id="KW-0175">Coiled coil</keyword>
<dbReference type="PROSITE" id="PS50113">
    <property type="entry name" value="PAC"/>
    <property type="match status" value="2"/>
</dbReference>
<keyword evidence="12" id="KW-1185">Reference proteome</keyword>
<dbReference type="Pfam" id="PF08447">
    <property type="entry name" value="PAS_3"/>
    <property type="match status" value="1"/>
</dbReference>
<feature type="domain" description="PAS" evidence="9">
    <location>
        <begin position="267"/>
        <end position="337"/>
    </location>
</feature>
<evidence type="ECO:0000256" key="4">
    <source>
        <dbReference type="ARBA" id="ARBA00022679"/>
    </source>
</evidence>
<dbReference type="PATRIC" id="fig|1244869.3.peg.3238"/>
<dbReference type="SMART" id="SM00091">
    <property type="entry name" value="PAS"/>
    <property type="match status" value="2"/>
</dbReference>